<gene>
    <name evidence="2" type="ORF">GS18_0201075</name>
</gene>
<reference evidence="2 3" key="1">
    <citation type="journal article" date="2005" name="Int. J. Syst. Evol. Microbiol.">
        <title>Bacillus cibi sp. nov., isolated from jeotgal, a traditional Korean fermented seafood.</title>
        <authorList>
            <person name="Yoon J.H."/>
            <person name="Lee C.H."/>
            <person name="Oh T.K."/>
        </authorList>
    </citation>
    <scope>NUCLEOTIDE SEQUENCE [LARGE SCALE GENOMIC DNA]</scope>
    <source>
        <strain evidence="2 3">DSM 16189</strain>
    </source>
</reference>
<evidence type="ECO:0008006" key="4">
    <source>
        <dbReference type="Google" id="ProtNLM"/>
    </source>
</evidence>
<dbReference type="EMBL" id="JNVC02000001">
    <property type="protein sequence ID" value="KEZ53612.1"/>
    <property type="molecule type" value="Genomic_DNA"/>
</dbReference>
<comment type="caution">
    <text evidence="2">The sequence shown here is derived from an EMBL/GenBank/DDBJ whole genome shotgun (WGS) entry which is preliminary data.</text>
</comment>
<evidence type="ECO:0000313" key="3">
    <source>
        <dbReference type="Proteomes" id="UP000028549"/>
    </source>
</evidence>
<dbReference type="STRING" id="246786.GS18_0201075"/>
<dbReference type="Proteomes" id="UP000028549">
    <property type="component" value="Unassembled WGS sequence"/>
</dbReference>
<protein>
    <recommendedName>
        <fullName evidence="4">RocC</fullName>
    </recommendedName>
</protein>
<keyword evidence="1" id="KW-1133">Transmembrane helix</keyword>
<keyword evidence="1" id="KW-0812">Transmembrane</keyword>
<sequence>MKRVLISVLVSIIVLIFISLFPFFKAVVFQYEDTGRLLAYLMMEDEDHFQMKYTHSIHLTDVIETYKVSEEGIRQTELSYETFAVGMPSGPEGNETFERKDGKYILSNMDRTFPFIDLATGQVVANHRVILNGKEYELNEYIRPGTWVRISYSKMSLFQLLKGVKINE</sequence>
<evidence type="ECO:0000313" key="2">
    <source>
        <dbReference type="EMBL" id="KEZ53612.1"/>
    </source>
</evidence>
<dbReference type="AlphaFoldDB" id="A0A084H200"/>
<evidence type="ECO:0000256" key="1">
    <source>
        <dbReference type="SAM" id="Phobius"/>
    </source>
</evidence>
<proteinExistence type="predicted"/>
<keyword evidence="1" id="KW-0472">Membrane</keyword>
<keyword evidence="3" id="KW-1185">Reference proteome</keyword>
<dbReference type="OrthoDB" id="4304at2"/>
<dbReference type="Pfam" id="PF08905">
    <property type="entry name" value="DUF1850"/>
    <property type="match status" value="1"/>
</dbReference>
<dbReference type="RefSeq" id="WP_029565226.1">
    <property type="nucleotide sequence ID" value="NZ_JNVC02000001.1"/>
</dbReference>
<organism evidence="2 3">
    <name type="scientific">Metabacillus indicus</name>
    <name type="common">Bacillus indicus</name>
    <dbReference type="NCBI Taxonomy" id="246786"/>
    <lineage>
        <taxon>Bacteria</taxon>
        <taxon>Bacillati</taxon>
        <taxon>Bacillota</taxon>
        <taxon>Bacilli</taxon>
        <taxon>Bacillales</taxon>
        <taxon>Bacillaceae</taxon>
        <taxon>Metabacillus</taxon>
    </lineage>
</organism>
<accession>A0A084H200</accession>
<dbReference type="InterPro" id="IPR015001">
    <property type="entry name" value="DUF1850"/>
</dbReference>
<feature type="transmembrane region" description="Helical" evidence="1">
    <location>
        <begin position="6"/>
        <end position="28"/>
    </location>
</feature>
<name>A0A084H200_METID</name>